<dbReference type="InterPro" id="IPR036102">
    <property type="entry name" value="OsmC/Ohrsf"/>
</dbReference>
<organism evidence="1 2">
    <name type="scientific">Desulfatibacillum alkenivorans DSM 16219</name>
    <dbReference type="NCBI Taxonomy" id="1121393"/>
    <lineage>
        <taxon>Bacteria</taxon>
        <taxon>Pseudomonadati</taxon>
        <taxon>Thermodesulfobacteriota</taxon>
        <taxon>Desulfobacteria</taxon>
        <taxon>Desulfobacterales</taxon>
        <taxon>Desulfatibacillaceae</taxon>
        <taxon>Desulfatibacillum</taxon>
    </lineage>
</organism>
<dbReference type="InterPro" id="IPR003718">
    <property type="entry name" value="OsmC/Ohr_fam"/>
</dbReference>
<sequence>MQNNSQEMTVEVIQVETLSRPGENRRIIAQSRGHEVVMDMKREMMGDDSGPTPPELLAMALGGCMVNIARIMMEQKGVKLNGLQAGVSGPIDPSKAMGLESSNPTGFAGLTIHVKLDADLPEAERRAFEQELSNRCALCDTIANPASLDIRFGWSS</sequence>
<reference evidence="2" key="1">
    <citation type="submission" date="2016-11" db="EMBL/GenBank/DDBJ databases">
        <authorList>
            <person name="Varghese N."/>
            <person name="Submissions S."/>
        </authorList>
    </citation>
    <scope>NUCLEOTIDE SEQUENCE [LARGE SCALE GENOMIC DNA]</scope>
    <source>
        <strain evidence="2">DSM 16219</strain>
    </source>
</reference>
<gene>
    <name evidence="1" type="ORF">SAMN02745216_00747</name>
</gene>
<dbReference type="STRING" id="1121393.SAMN02745216_00747"/>
<dbReference type="SUPFAM" id="SSF82784">
    <property type="entry name" value="OsmC-like"/>
    <property type="match status" value="1"/>
</dbReference>
<name>A0A1M6F802_9BACT</name>
<accession>A0A1M6F802</accession>
<dbReference type="PANTHER" id="PTHR35368">
    <property type="entry name" value="HYDROPEROXIDE REDUCTASE"/>
    <property type="match status" value="1"/>
</dbReference>
<dbReference type="PANTHER" id="PTHR35368:SF1">
    <property type="entry name" value="HYDROPEROXIDE REDUCTASE"/>
    <property type="match status" value="1"/>
</dbReference>
<proteinExistence type="predicted"/>
<dbReference type="InterPro" id="IPR052924">
    <property type="entry name" value="OsmC/Ohr_hydroprdx_reductase"/>
</dbReference>
<dbReference type="OrthoDB" id="9811389at2"/>
<evidence type="ECO:0000313" key="2">
    <source>
        <dbReference type="Proteomes" id="UP000183994"/>
    </source>
</evidence>
<protein>
    <submittedName>
        <fullName evidence="1">Uncharacterized OsmC-related protein</fullName>
    </submittedName>
</protein>
<dbReference type="InterPro" id="IPR015946">
    <property type="entry name" value="KH_dom-like_a/b"/>
</dbReference>
<evidence type="ECO:0000313" key="1">
    <source>
        <dbReference type="EMBL" id="SHI93874.1"/>
    </source>
</evidence>
<dbReference type="AlphaFoldDB" id="A0A1M6F802"/>
<dbReference type="Proteomes" id="UP000183994">
    <property type="component" value="Unassembled WGS sequence"/>
</dbReference>
<dbReference type="RefSeq" id="WP_073473003.1">
    <property type="nucleotide sequence ID" value="NZ_FQZU01000003.1"/>
</dbReference>
<dbReference type="EMBL" id="FQZU01000003">
    <property type="protein sequence ID" value="SHI93874.1"/>
    <property type="molecule type" value="Genomic_DNA"/>
</dbReference>
<dbReference type="Pfam" id="PF02566">
    <property type="entry name" value="OsmC"/>
    <property type="match status" value="1"/>
</dbReference>
<dbReference type="Gene3D" id="3.30.300.20">
    <property type="match status" value="1"/>
</dbReference>
<keyword evidence="2" id="KW-1185">Reference proteome</keyword>